<feature type="transmembrane region" description="Helical" evidence="6">
    <location>
        <begin position="301"/>
        <end position="318"/>
    </location>
</feature>
<keyword evidence="5 6" id="KW-0472">Membrane</keyword>
<evidence type="ECO:0000259" key="8">
    <source>
        <dbReference type="Pfam" id="PF13567"/>
    </source>
</evidence>
<dbReference type="Pfam" id="PF03772">
    <property type="entry name" value="Competence"/>
    <property type="match status" value="1"/>
</dbReference>
<keyword evidence="2" id="KW-1003">Cell membrane</keyword>
<evidence type="ECO:0000256" key="5">
    <source>
        <dbReference type="ARBA" id="ARBA00023136"/>
    </source>
</evidence>
<protein>
    <recommendedName>
        <fullName evidence="11">ComEC/Rec2-related protein domain-containing protein</fullName>
    </recommendedName>
</protein>
<name>A0A2H0U7C5_9BACT</name>
<evidence type="ECO:0000256" key="3">
    <source>
        <dbReference type="ARBA" id="ARBA00022692"/>
    </source>
</evidence>
<feature type="domain" description="DUF4131" evidence="8">
    <location>
        <begin position="31"/>
        <end position="164"/>
    </location>
</feature>
<feature type="transmembrane region" description="Helical" evidence="6">
    <location>
        <begin position="231"/>
        <end position="254"/>
    </location>
</feature>
<evidence type="ECO:0008006" key="11">
    <source>
        <dbReference type="Google" id="ProtNLM"/>
    </source>
</evidence>
<dbReference type="EMBL" id="PFBM01000017">
    <property type="protein sequence ID" value="PIR82327.1"/>
    <property type="molecule type" value="Genomic_DNA"/>
</dbReference>
<dbReference type="GO" id="GO:0005886">
    <property type="term" value="C:plasma membrane"/>
    <property type="evidence" value="ECO:0007669"/>
    <property type="project" value="UniProtKB-SubCell"/>
</dbReference>
<keyword evidence="3 6" id="KW-0812">Transmembrane</keyword>
<proteinExistence type="predicted"/>
<reference evidence="10" key="1">
    <citation type="submission" date="2017-09" db="EMBL/GenBank/DDBJ databases">
        <title>Depth-based differentiation of microbial function through sediment-hosted aquifers and enrichment of novel symbionts in the deep terrestrial subsurface.</title>
        <authorList>
            <person name="Probst A.J."/>
            <person name="Ladd B."/>
            <person name="Jarett J.K."/>
            <person name="Geller-Mcgrath D.E."/>
            <person name="Sieber C.M.K."/>
            <person name="Emerson J.B."/>
            <person name="Anantharaman K."/>
            <person name="Thomas B.C."/>
            <person name="Malmstrom R."/>
            <person name="Stieglmeier M."/>
            <person name="Klingl A."/>
            <person name="Woyke T."/>
            <person name="Ryan C.M."/>
            <person name="Banfield J.F."/>
        </authorList>
    </citation>
    <scope>NUCLEOTIDE SEQUENCE [LARGE SCALE GENOMIC DNA]</scope>
</reference>
<feature type="transmembrane region" description="Helical" evidence="6">
    <location>
        <begin position="363"/>
        <end position="382"/>
    </location>
</feature>
<dbReference type="Pfam" id="PF13567">
    <property type="entry name" value="DUF4131"/>
    <property type="match status" value="1"/>
</dbReference>
<feature type="transmembrane region" description="Helical" evidence="6">
    <location>
        <begin position="394"/>
        <end position="417"/>
    </location>
</feature>
<feature type="transmembrane region" description="Helical" evidence="6">
    <location>
        <begin position="424"/>
        <end position="447"/>
    </location>
</feature>
<evidence type="ECO:0000313" key="10">
    <source>
        <dbReference type="Proteomes" id="UP000231379"/>
    </source>
</evidence>
<dbReference type="Proteomes" id="UP000231379">
    <property type="component" value="Unassembled WGS sequence"/>
</dbReference>
<evidence type="ECO:0000256" key="4">
    <source>
        <dbReference type="ARBA" id="ARBA00022989"/>
    </source>
</evidence>
<feature type="transmembrane region" description="Helical" evidence="6">
    <location>
        <begin position="453"/>
        <end position="473"/>
    </location>
</feature>
<feature type="transmembrane region" description="Helical" evidence="6">
    <location>
        <begin position="324"/>
        <end position="343"/>
    </location>
</feature>
<dbReference type="InterPro" id="IPR025405">
    <property type="entry name" value="DUF4131"/>
</dbReference>
<dbReference type="PANTHER" id="PTHR30619:SF7">
    <property type="entry name" value="BETA-LACTAMASE DOMAIN PROTEIN"/>
    <property type="match status" value="1"/>
</dbReference>
<evidence type="ECO:0000256" key="6">
    <source>
        <dbReference type="SAM" id="Phobius"/>
    </source>
</evidence>
<evidence type="ECO:0000313" key="9">
    <source>
        <dbReference type="EMBL" id="PIR82327.1"/>
    </source>
</evidence>
<dbReference type="InterPro" id="IPR004477">
    <property type="entry name" value="ComEC_N"/>
</dbReference>
<accession>A0A2H0U7C5</accession>
<feature type="domain" description="ComEC/Rec2-related protein" evidence="7">
    <location>
        <begin position="208"/>
        <end position="471"/>
    </location>
</feature>
<comment type="subcellular location">
    <subcellularLocation>
        <location evidence="1">Cell membrane</location>
        <topology evidence="1">Multi-pass membrane protein</topology>
    </subcellularLocation>
</comment>
<gene>
    <name evidence="9" type="ORF">COU20_02785</name>
</gene>
<comment type="caution">
    <text evidence="9">The sequence shown here is derived from an EMBL/GenBank/DDBJ whole genome shotgun (WGS) entry which is preliminary data.</text>
</comment>
<organism evidence="9 10">
    <name type="scientific">Candidatus Kaiserbacteria bacterium CG10_big_fil_rev_8_21_14_0_10_59_10</name>
    <dbReference type="NCBI Taxonomy" id="1974612"/>
    <lineage>
        <taxon>Bacteria</taxon>
        <taxon>Candidatus Kaiseribacteriota</taxon>
    </lineage>
</organism>
<dbReference type="InterPro" id="IPR052159">
    <property type="entry name" value="Competence_DNA_uptake"/>
</dbReference>
<keyword evidence="4 6" id="KW-1133">Transmembrane helix</keyword>
<evidence type="ECO:0000256" key="2">
    <source>
        <dbReference type="ARBA" id="ARBA00022475"/>
    </source>
</evidence>
<evidence type="ECO:0000256" key="1">
    <source>
        <dbReference type="ARBA" id="ARBA00004651"/>
    </source>
</evidence>
<feature type="transmembrane region" description="Helical" evidence="6">
    <location>
        <begin position="54"/>
        <end position="74"/>
    </location>
</feature>
<dbReference type="NCBIfam" id="TIGR00360">
    <property type="entry name" value="ComEC_N-term"/>
    <property type="match status" value="1"/>
</dbReference>
<sequence length="481" mass="51562">MELTRGAHDAFFAAAAGFVGGAAAGGLGFPPLFTFAAAAALAAAAHFLQDLRPLRAVAILAALSFALGSLHYTLDDVRYLQAQRAVLGETSFTGTVVTEPRRRLDSQIATVRTESSARLYVHTEAHPPLYYGDTLHIEGAVTAPPHDSYGAYMAKEHVHGTLFRPDVLVLGRDANPLFSALYGARGYIKRSLASNFTQSRAAFLNGVMLGERDEFTREFLDKLSVSGTMHLTALSGLHMTIIAFVILAIFTHALQGRKRLAFFASFATIALFVAMTGFKVSAVRASLMAFLVGLANETGRAYLPRNAIAFSALVITLFNPKAPVFDLGFQLSFAATLSIIYLAPVLKRIPFLHRAGMLGWRDVLAITAAAQLGVAPIAMLHFANFSFTALPANVGILVVIPFLIIFGFATVAASLVFPPLASLIALPTTFLIDYATAIIEVFSIARVMFNPEIGAAAALAYYAALVWLCWRFAPATAPKTV</sequence>
<feature type="transmembrane region" description="Helical" evidence="6">
    <location>
        <begin position="260"/>
        <end position="280"/>
    </location>
</feature>
<dbReference type="PANTHER" id="PTHR30619">
    <property type="entry name" value="DNA INTERNALIZATION/COMPETENCE PROTEIN COMEC/REC2"/>
    <property type="match status" value="1"/>
</dbReference>
<evidence type="ECO:0000259" key="7">
    <source>
        <dbReference type="Pfam" id="PF03772"/>
    </source>
</evidence>
<dbReference type="AlphaFoldDB" id="A0A2H0U7C5"/>